<dbReference type="InterPro" id="IPR028994">
    <property type="entry name" value="Integrin_alpha_N"/>
</dbReference>
<dbReference type="Pfam" id="PF00652">
    <property type="entry name" value="Ricin_B_lectin"/>
    <property type="match status" value="1"/>
</dbReference>
<feature type="region of interest" description="Disordered" evidence="1">
    <location>
        <begin position="1"/>
        <end position="24"/>
    </location>
</feature>
<feature type="region of interest" description="Disordered" evidence="1">
    <location>
        <begin position="824"/>
        <end position="846"/>
    </location>
</feature>
<evidence type="ECO:0000256" key="1">
    <source>
        <dbReference type="SAM" id="MobiDB-lite"/>
    </source>
</evidence>
<name>A0ABN1XXB5_9ACTN</name>
<feature type="region of interest" description="Disordered" evidence="1">
    <location>
        <begin position="87"/>
        <end position="128"/>
    </location>
</feature>
<dbReference type="EMBL" id="BAAAKJ010000122">
    <property type="protein sequence ID" value="GAA1392372.1"/>
    <property type="molecule type" value="Genomic_DNA"/>
</dbReference>
<feature type="compositionally biased region" description="Low complexity" evidence="1">
    <location>
        <begin position="275"/>
        <end position="297"/>
    </location>
</feature>
<dbReference type="Gene3D" id="2.80.10.50">
    <property type="match status" value="2"/>
</dbReference>
<dbReference type="InterPro" id="IPR035992">
    <property type="entry name" value="Ricin_B-like_lectins"/>
</dbReference>
<feature type="domain" description="Ricin B lectin" evidence="2">
    <location>
        <begin position="1136"/>
        <end position="1270"/>
    </location>
</feature>
<keyword evidence="4" id="KW-1185">Reference proteome</keyword>
<dbReference type="InterPro" id="IPR000772">
    <property type="entry name" value="Ricin_B_lectin"/>
</dbReference>
<dbReference type="SUPFAM" id="SSF69318">
    <property type="entry name" value="Integrin alpha N-terminal domain"/>
    <property type="match status" value="1"/>
</dbReference>
<proteinExistence type="predicted"/>
<dbReference type="SUPFAM" id="SSF50370">
    <property type="entry name" value="Ricin B-like lectins"/>
    <property type="match status" value="1"/>
</dbReference>
<feature type="region of interest" description="Disordered" evidence="1">
    <location>
        <begin position="38"/>
        <end position="73"/>
    </location>
</feature>
<feature type="compositionally biased region" description="Polar residues" evidence="1">
    <location>
        <begin position="98"/>
        <end position="122"/>
    </location>
</feature>
<evidence type="ECO:0000313" key="3">
    <source>
        <dbReference type="EMBL" id="GAA1392372.1"/>
    </source>
</evidence>
<organism evidence="3 4">
    <name type="scientific">Kitasatospora putterlickiae</name>
    <dbReference type="NCBI Taxonomy" id="221725"/>
    <lineage>
        <taxon>Bacteria</taxon>
        <taxon>Bacillati</taxon>
        <taxon>Actinomycetota</taxon>
        <taxon>Actinomycetes</taxon>
        <taxon>Kitasatosporales</taxon>
        <taxon>Streptomycetaceae</taxon>
        <taxon>Kitasatospora</taxon>
    </lineage>
</organism>
<sequence length="1275" mass="134066">MQSIRSTQSPPNRTPRTGPRRSPNRALAALGTSLALGLGLLGGTGNAPTAVAAPGPTGGTQAPLTPTGAAPQRAPEQQAMLDAIGTAKSTGKPVVVESMTTESSRTVANPDGTLTTTDNSAPVRTKRSGNWTDLDATLRANPDGTLAPAVSATPVTFSGGGSGPMATLATEDGGKISFDAPFALPKPTLNGATATYPEVLPGVDLQLTALPDGGWRDVIVVRTAAAAANPALKTLRFPLKAEGLNVSTTDAGEVEVKDDHGTVRFHSSRALQWDSSRPAPASASAKSSATGRSAAARNDPDAPPPPPASTAEGPGDGANVAAIATTVVNGTLELTPDQSALGSGTGPWYLDPTFTAAASYSEGSVQVQEAYKTVRNYDKKTNLATGYCGYHSNDPQLNCAVEGRERAYFKIRINPVLSTTPNGAQFPPTIYTAVLNGQVSEASSPGTPTELGVYSAPWGRTINGETDWNNQPCGTNGNLVMEGCDYVGTQNITGSGPLAVDVAAWVRWYATEKRDYWTIGIAPKATEWEKLYRHKIASNPSIATTYDITPTVWYPRTSPAPGFADSRTTAECTSGGANAWDNPGWVGGNQNINLTVNSWSPTGQSLYTGFHLWDDNDPNFSIMNGGWAGSYNDPGYTLPVGSLADGHQYGWLARATDEALTSPNSAWCYFRVDRTNPRLSISSTDFPPSGTPNDNPTRFANDPAHPGTFVINAEDPAPGSGLRASGIACVRFSTDPTPVVGWQCGQSGTYGPGASVTFAPTRWGTNSVYAWAMDIAGNYSQRADYNFYAPWKPGTAPIFGDTDGDQVPDIVTPDSAGNLRTLSGNADPSRAITATGASAPRNDVNDTTTSWADYQVTHRGTLNEAGDLDQLIVHNTRDANLKKNLYLIDNDGTGRYDQYAKIPLTRQKATACAAVPASGLACPADRPYAADWSQVSQVVALGTPDGELTQKFPATTAEPERTKIISQTSALTVEGGRLWLHDVSELKWNDVNSPALLIPTAPNSGSWDDYDLINPGPANGVTTTPGHTDAWQATLWARHRTTGDVFAYPITRSADGTSDFSALTKPNGGRAILLGVGLNANSHPKIGAADFTGDGYADLWVIDNTAAIAIFPGYGTGTPGKVDGFSPYSLMGYANTSVSLHSNQVSWQCVDAEGGPRDGAPIAAWSCWDTPSQRFTFGIDGTIRAAGYCLTAQDPSLGNGTKVVLSVCANQPSQKWATTTDGRIYLPATTSAAAPTGRCLERPGWAADQGTRLGIWDCPSLQANQQWTLNLESKI</sequence>
<feature type="compositionally biased region" description="Low complexity" evidence="1">
    <location>
        <begin position="46"/>
        <end position="71"/>
    </location>
</feature>
<feature type="region of interest" description="Disordered" evidence="1">
    <location>
        <begin position="268"/>
        <end position="317"/>
    </location>
</feature>
<evidence type="ECO:0000313" key="4">
    <source>
        <dbReference type="Proteomes" id="UP001499863"/>
    </source>
</evidence>
<reference evidence="3 4" key="1">
    <citation type="journal article" date="2019" name="Int. J. Syst. Evol. Microbiol.">
        <title>The Global Catalogue of Microorganisms (GCM) 10K type strain sequencing project: providing services to taxonomists for standard genome sequencing and annotation.</title>
        <authorList>
            <consortium name="The Broad Institute Genomics Platform"/>
            <consortium name="The Broad Institute Genome Sequencing Center for Infectious Disease"/>
            <person name="Wu L."/>
            <person name="Ma J."/>
        </authorList>
    </citation>
    <scope>NUCLEOTIDE SEQUENCE [LARGE SCALE GENOMIC DNA]</scope>
    <source>
        <strain evidence="3 4">JCM 12393</strain>
    </source>
</reference>
<protein>
    <recommendedName>
        <fullName evidence="2">Ricin B lectin domain-containing protein</fullName>
    </recommendedName>
</protein>
<dbReference type="Proteomes" id="UP001499863">
    <property type="component" value="Unassembled WGS sequence"/>
</dbReference>
<dbReference type="PROSITE" id="PS50231">
    <property type="entry name" value="RICIN_B_LECTIN"/>
    <property type="match status" value="1"/>
</dbReference>
<evidence type="ECO:0000259" key="2">
    <source>
        <dbReference type="SMART" id="SM00458"/>
    </source>
</evidence>
<comment type="caution">
    <text evidence="3">The sequence shown here is derived from an EMBL/GenBank/DDBJ whole genome shotgun (WGS) entry which is preliminary data.</text>
</comment>
<accession>A0ABN1XXB5</accession>
<gene>
    <name evidence="3" type="ORF">GCM10009639_23880</name>
</gene>
<dbReference type="SMART" id="SM00458">
    <property type="entry name" value="RICIN"/>
    <property type="match status" value="1"/>
</dbReference>
<dbReference type="RefSeq" id="WP_344332905.1">
    <property type="nucleotide sequence ID" value="NZ_BAAAKJ010000122.1"/>
</dbReference>